<dbReference type="Gene3D" id="3.90.550.10">
    <property type="entry name" value="Spore Coat Polysaccharide Biosynthesis Protein SpsA, Chain A"/>
    <property type="match status" value="1"/>
</dbReference>
<reference evidence="6" key="1">
    <citation type="journal article" date="2019" name="Int. J. Syst. Evol. Microbiol.">
        <title>The Global Catalogue of Microorganisms (GCM) 10K type strain sequencing project: providing services to taxonomists for standard genome sequencing and annotation.</title>
        <authorList>
            <consortium name="The Broad Institute Genomics Platform"/>
            <consortium name="The Broad Institute Genome Sequencing Center for Infectious Disease"/>
            <person name="Wu L."/>
            <person name="Ma J."/>
        </authorList>
    </citation>
    <scope>NUCLEOTIDE SEQUENCE [LARGE SCALE GENOMIC DNA]</scope>
    <source>
        <strain evidence="6">CCM 7480</strain>
    </source>
</reference>
<protein>
    <submittedName>
        <fullName evidence="5">Glycosyltransferase</fullName>
        <ecNumber evidence="5">2.4.-.-</ecNumber>
    </submittedName>
</protein>
<dbReference type="Pfam" id="PF00535">
    <property type="entry name" value="Glycos_transf_2"/>
    <property type="match status" value="1"/>
</dbReference>
<dbReference type="EMBL" id="JBHRVV010000001">
    <property type="protein sequence ID" value="MFC3460433.1"/>
    <property type="molecule type" value="Genomic_DNA"/>
</dbReference>
<dbReference type="PANTHER" id="PTHR43179:SF12">
    <property type="entry name" value="GALACTOFURANOSYLTRANSFERASE GLFT2"/>
    <property type="match status" value="1"/>
</dbReference>
<evidence type="ECO:0000313" key="5">
    <source>
        <dbReference type="EMBL" id="MFC3460433.1"/>
    </source>
</evidence>
<evidence type="ECO:0000256" key="3">
    <source>
        <dbReference type="ARBA" id="ARBA00022679"/>
    </source>
</evidence>
<dbReference type="RefSeq" id="WP_379736999.1">
    <property type="nucleotide sequence ID" value="NZ_JBHRVV010000001.1"/>
</dbReference>
<comment type="similarity">
    <text evidence="1">Belongs to the glycosyltransferase 2 family.</text>
</comment>
<dbReference type="CDD" id="cd00761">
    <property type="entry name" value="Glyco_tranf_GTA_type"/>
    <property type="match status" value="1"/>
</dbReference>
<gene>
    <name evidence="5" type="ORF">ACFOPH_19555</name>
</gene>
<dbReference type="PANTHER" id="PTHR43179">
    <property type="entry name" value="RHAMNOSYLTRANSFERASE WBBL"/>
    <property type="match status" value="1"/>
</dbReference>
<comment type="caution">
    <text evidence="5">The sequence shown here is derived from an EMBL/GenBank/DDBJ whole genome shotgun (WGS) entry which is preliminary data.</text>
</comment>
<dbReference type="InterPro" id="IPR029044">
    <property type="entry name" value="Nucleotide-diphossugar_trans"/>
</dbReference>
<name>A0ABV7PMK0_9BURK</name>
<dbReference type="InterPro" id="IPR001173">
    <property type="entry name" value="Glyco_trans_2-like"/>
</dbReference>
<evidence type="ECO:0000259" key="4">
    <source>
        <dbReference type="Pfam" id="PF00535"/>
    </source>
</evidence>
<organism evidence="5 6">
    <name type="scientific">Massilia haematophila</name>
    <dbReference type="NCBI Taxonomy" id="457923"/>
    <lineage>
        <taxon>Bacteria</taxon>
        <taxon>Pseudomonadati</taxon>
        <taxon>Pseudomonadota</taxon>
        <taxon>Betaproteobacteria</taxon>
        <taxon>Burkholderiales</taxon>
        <taxon>Oxalobacteraceae</taxon>
        <taxon>Telluria group</taxon>
        <taxon>Massilia</taxon>
    </lineage>
</organism>
<sequence>MSAAHEAVVDVLLPTCDRPAALAVALGALAASSGPRLRIVVSDQSEAAAACEAPEVRAVLRYLRARGVDVDIGRHLPRRGMAEQRAFLLAQARAPWCLFLDDDVIVEPDLVARLHAALVEQGCGFVGSAVHGLSYLGQLRPAQEQVDFWDGRVEPETVRPGTPAWARHHLHSAANLFHVQSRLRDGRTRLYRVAWIGGCVLFDTAKLRAAGGFEFWRQLPEAHCGEDVLAQLRVMERYGGCGILPSGAYHMELPTTVDRREVDAPYFLPHFLLGPASDVHGERDAAAVRDTHAMDGNGEGHR</sequence>
<feature type="domain" description="Glycosyltransferase 2-like" evidence="4">
    <location>
        <begin position="11"/>
        <end position="131"/>
    </location>
</feature>
<keyword evidence="2 5" id="KW-0328">Glycosyltransferase</keyword>
<evidence type="ECO:0000313" key="6">
    <source>
        <dbReference type="Proteomes" id="UP001595665"/>
    </source>
</evidence>
<keyword evidence="3 5" id="KW-0808">Transferase</keyword>
<dbReference type="GO" id="GO:0016757">
    <property type="term" value="F:glycosyltransferase activity"/>
    <property type="evidence" value="ECO:0007669"/>
    <property type="project" value="UniProtKB-KW"/>
</dbReference>
<proteinExistence type="inferred from homology"/>
<evidence type="ECO:0000256" key="1">
    <source>
        <dbReference type="ARBA" id="ARBA00006739"/>
    </source>
</evidence>
<dbReference type="SUPFAM" id="SSF53448">
    <property type="entry name" value="Nucleotide-diphospho-sugar transferases"/>
    <property type="match status" value="1"/>
</dbReference>
<dbReference type="EC" id="2.4.-.-" evidence="5"/>
<accession>A0ABV7PMK0</accession>
<evidence type="ECO:0000256" key="2">
    <source>
        <dbReference type="ARBA" id="ARBA00022676"/>
    </source>
</evidence>
<keyword evidence="6" id="KW-1185">Reference proteome</keyword>
<dbReference type="Proteomes" id="UP001595665">
    <property type="component" value="Unassembled WGS sequence"/>
</dbReference>